<reference evidence="3" key="1">
    <citation type="submission" date="2019-06" db="EMBL/GenBank/DDBJ databases">
        <authorList>
            <person name="Zheng W."/>
        </authorList>
    </citation>
    <scope>NUCLEOTIDE SEQUENCE</scope>
    <source>
        <strain evidence="3">QDHG01</strain>
    </source>
</reference>
<organism evidence="3 4">
    <name type="scientific">Halteria grandinella</name>
    <dbReference type="NCBI Taxonomy" id="5974"/>
    <lineage>
        <taxon>Eukaryota</taxon>
        <taxon>Sar</taxon>
        <taxon>Alveolata</taxon>
        <taxon>Ciliophora</taxon>
        <taxon>Intramacronucleata</taxon>
        <taxon>Spirotrichea</taxon>
        <taxon>Stichotrichia</taxon>
        <taxon>Sporadotrichida</taxon>
        <taxon>Halteriidae</taxon>
        <taxon>Halteria</taxon>
    </lineage>
</organism>
<comment type="caution">
    <text evidence="3">The sequence shown here is derived from an EMBL/GenBank/DDBJ whole genome shotgun (WGS) entry which is preliminary data.</text>
</comment>
<dbReference type="AlphaFoldDB" id="A0A8J8SZW1"/>
<feature type="compositionally biased region" description="Low complexity" evidence="1">
    <location>
        <begin position="1"/>
        <end position="16"/>
    </location>
</feature>
<name>A0A8J8SZW1_HALGN</name>
<dbReference type="SUPFAM" id="SSF50729">
    <property type="entry name" value="PH domain-like"/>
    <property type="match status" value="1"/>
</dbReference>
<protein>
    <recommendedName>
        <fullName evidence="2">RanBD1 domain-containing protein</fullName>
    </recommendedName>
</protein>
<feature type="domain" description="RanBD1" evidence="2">
    <location>
        <begin position="31"/>
        <end position="166"/>
    </location>
</feature>
<dbReference type="InterPro" id="IPR011993">
    <property type="entry name" value="PH-like_dom_sf"/>
</dbReference>
<proteinExistence type="predicted"/>
<feature type="compositionally biased region" description="Acidic residues" evidence="1">
    <location>
        <begin position="203"/>
        <end position="212"/>
    </location>
</feature>
<dbReference type="EMBL" id="RRYP01013685">
    <property type="protein sequence ID" value="TNV76386.1"/>
    <property type="molecule type" value="Genomic_DNA"/>
</dbReference>
<evidence type="ECO:0000256" key="1">
    <source>
        <dbReference type="SAM" id="MobiDB-lite"/>
    </source>
</evidence>
<gene>
    <name evidence="3" type="ORF">FGO68_gene15069</name>
</gene>
<feature type="region of interest" description="Disordered" evidence="1">
    <location>
        <begin position="174"/>
        <end position="212"/>
    </location>
</feature>
<dbReference type="SMART" id="SM00160">
    <property type="entry name" value="RanBD"/>
    <property type="match status" value="1"/>
</dbReference>
<dbReference type="InterPro" id="IPR000156">
    <property type="entry name" value="Ran_bind_dom"/>
</dbReference>
<dbReference type="PANTHER" id="PTHR23138">
    <property type="entry name" value="RAN BINDING PROTEIN"/>
    <property type="match status" value="1"/>
</dbReference>
<keyword evidence="4" id="KW-1185">Reference proteome</keyword>
<evidence type="ECO:0000259" key="2">
    <source>
        <dbReference type="PROSITE" id="PS50196"/>
    </source>
</evidence>
<dbReference type="PROSITE" id="PS50196">
    <property type="entry name" value="RANBD1"/>
    <property type="match status" value="1"/>
</dbReference>
<evidence type="ECO:0000313" key="4">
    <source>
        <dbReference type="Proteomes" id="UP000785679"/>
    </source>
</evidence>
<dbReference type="Proteomes" id="UP000785679">
    <property type="component" value="Unassembled WGS sequence"/>
</dbReference>
<dbReference type="OrthoDB" id="2357150at2759"/>
<dbReference type="PANTHER" id="PTHR23138:SF87">
    <property type="entry name" value="E3 SUMO-PROTEIN LIGASE RANBP2"/>
    <property type="match status" value="1"/>
</dbReference>
<accession>A0A8J8SZW1</accession>
<dbReference type="Pfam" id="PF00638">
    <property type="entry name" value="Ran_BP1"/>
    <property type="match status" value="1"/>
</dbReference>
<sequence>MSDQQATGAAAATTEEVAAKHDVDYTDPEEKKEAQAELPTVQKVTGEEQEECIFRVRAKLYRWRDEQWKERGTGNAKLLRNKETKRIRFVMRQEKTLKPVANFILQDAPVCELIPMKNNDKAFLWTANDFSDGEAALEKFCCRFQNLENTELFKKAFEDARKFNTDARAGKPDSELVFAPAIEDHEEVVADDPEKNKTADADGGADDGEGDE</sequence>
<dbReference type="InterPro" id="IPR045255">
    <property type="entry name" value="RanBP1-like"/>
</dbReference>
<dbReference type="GO" id="GO:0005096">
    <property type="term" value="F:GTPase activator activity"/>
    <property type="evidence" value="ECO:0007669"/>
    <property type="project" value="TreeGrafter"/>
</dbReference>
<dbReference type="GO" id="GO:0005737">
    <property type="term" value="C:cytoplasm"/>
    <property type="evidence" value="ECO:0007669"/>
    <property type="project" value="TreeGrafter"/>
</dbReference>
<feature type="region of interest" description="Disordered" evidence="1">
    <location>
        <begin position="1"/>
        <end position="43"/>
    </location>
</feature>
<dbReference type="GO" id="GO:0005643">
    <property type="term" value="C:nuclear pore"/>
    <property type="evidence" value="ECO:0007669"/>
    <property type="project" value="TreeGrafter"/>
</dbReference>
<evidence type="ECO:0000313" key="3">
    <source>
        <dbReference type="EMBL" id="TNV76386.1"/>
    </source>
</evidence>
<dbReference type="Gene3D" id="2.30.29.30">
    <property type="entry name" value="Pleckstrin-homology domain (PH domain)/Phosphotyrosine-binding domain (PTB)"/>
    <property type="match status" value="1"/>
</dbReference>
<feature type="compositionally biased region" description="Basic and acidic residues" evidence="1">
    <location>
        <begin position="17"/>
        <end position="35"/>
    </location>
</feature>